<dbReference type="InterPro" id="IPR012854">
    <property type="entry name" value="Cu_amine_oxidase-like_N"/>
</dbReference>
<comment type="caution">
    <text evidence="3">The sequence shown here is derived from an EMBL/GenBank/DDBJ whole genome shotgun (WGS) entry which is preliminary data.</text>
</comment>
<proteinExistence type="predicted"/>
<dbReference type="EMBL" id="JAJNBZ010000011">
    <property type="protein sequence ID" value="MCE5170590.1"/>
    <property type="molecule type" value="Genomic_DNA"/>
</dbReference>
<dbReference type="InterPro" id="IPR036582">
    <property type="entry name" value="Mao_N_sf"/>
</dbReference>
<gene>
    <name evidence="3" type="ORF">LQV63_14840</name>
</gene>
<dbReference type="InterPro" id="IPR035986">
    <property type="entry name" value="PKD_dom_sf"/>
</dbReference>
<feature type="signal peptide" evidence="1">
    <location>
        <begin position="1"/>
        <end position="26"/>
    </location>
</feature>
<evidence type="ECO:0000313" key="3">
    <source>
        <dbReference type="EMBL" id="MCE5170590.1"/>
    </source>
</evidence>
<evidence type="ECO:0000256" key="1">
    <source>
        <dbReference type="SAM" id="SignalP"/>
    </source>
</evidence>
<dbReference type="Pfam" id="PF07833">
    <property type="entry name" value="Cu_amine_oxidN1"/>
    <property type="match status" value="1"/>
</dbReference>
<protein>
    <submittedName>
        <fullName evidence="3">Copper amine oxidase N-terminal domain-containing protein</fullName>
    </submittedName>
</protein>
<keyword evidence="1" id="KW-0732">Signal</keyword>
<dbReference type="Gene3D" id="3.30.457.10">
    <property type="entry name" value="Copper amine oxidase-like, N-terminal domain"/>
    <property type="match status" value="1"/>
</dbReference>
<feature type="chain" id="PRO_5045881111" evidence="1">
    <location>
        <begin position="27"/>
        <end position="583"/>
    </location>
</feature>
<dbReference type="SUPFAM" id="SSF55383">
    <property type="entry name" value="Copper amine oxidase, domain N"/>
    <property type="match status" value="2"/>
</dbReference>
<name>A0ABS8YJ52_9BACL</name>
<dbReference type="SUPFAM" id="SSF49299">
    <property type="entry name" value="PKD domain"/>
    <property type="match status" value="1"/>
</dbReference>
<organism evidence="3 4">
    <name type="scientific">Paenibacillus profundus</name>
    <dbReference type="NCBI Taxonomy" id="1173085"/>
    <lineage>
        <taxon>Bacteria</taxon>
        <taxon>Bacillati</taxon>
        <taxon>Bacillota</taxon>
        <taxon>Bacilli</taxon>
        <taxon>Bacillales</taxon>
        <taxon>Paenibacillaceae</taxon>
        <taxon>Paenibacillus</taxon>
    </lineage>
</organism>
<evidence type="ECO:0000313" key="4">
    <source>
        <dbReference type="Proteomes" id="UP001199916"/>
    </source>
</evidence>
<sequence>MNAYISKSFKVIAIGTVLSWQLFAFGQTTSAAGSSSHSLNLTENSSSMNYNGQTIKASQPVTQKGDRAYVPLKSIAQLYGFSLSYDAETKETIAMKDSVTLRFTPDTKNIDVNGSAVTSAGIIYAQKGSLMVPLRTWADLTDSKLSASGTSYTLSWNTGPESHSAPVADFLTDKTIYRMGENIRYEDRSHDENSEIVKRTWTGKAPAFFETGEHQITLEVENKHGLTHSVTKTVSVTDEILYSPEEHGLLFTPPGSKIAVQNYDVLGYEQVTYNAISNPMTFVRSNSPEHLYGEEGIGYQDKLTGDFRINIHNQNRSQKELSVYLLATNHGTDEANVTLKSFGMGGPTKYVSTSGKTAVSRFLESLTISEPVNSFKVPAGETAIVLPDISKVTLKPGLTMTSYSEFHTDQEIEFSVVILDPDKEPITSLPQLSYLERDGRHVRGTFPQGNRSLEISGTLGEKPQRIIIGDDNNDEFVVGEDRITGNEERNIGNTGVLYSTQIKVAPRTVIALNARGGHYAGAFLVNGKVVNMTEESILINPEEAGVLYRTGNKEETVQISFVLASGSNLPIHMVFLPMPDAKE</sequence>
<dbReference type="RefSeq" id="WP_233697284.1">
    <property type="nucleotide sequence ID" value="NZ_JAJNBZ010000011.1"/>
</dbReference>
<evidence type="ECO:0000259" key="2">
    <source>
        <dbReference type="Pfam" id="PF07833"/>
    </source>
</evidence>
<reference evidence="3 4" key="1">
    <citation type="submission" date="2021-11" db="EMBL/GenBank/DDBJ databases">
        <title>Draft genome sequence of Paenibacillus profundus YoMME, a new Gram-positive bacteria with exoelectrogenic properties.</title>
        <authorList>
            <person name="Hubenova Y."/>
            <person name="Hubenova E."/>
            <person name="Manasiev Y."/>
            <person name="Peykov S."/>
            <person name="Mitov M."/>
        </authorList>
    </citation>
    <scope>NUCLEOTIDE SEQUENCE [LARGE SCALE GENOMIC DNA]</scope>
    <source>
        <strain evidence="3 4">YoMME</strain>
    </source>
</reference>
<keyword evidence="4" id="KW-1185">Reference proteome</keyword>
<dbReference type="Proteomes" id="UP001199916">
    <property type="component" value="Unassembled WGS sequence"/>
</dbReference>
<accession>A0ABS8YJ52</accession>
<feature type="domain" description="Copper amine oxidase-like N-terminal" evidence="2">
    <location>
        <begin position="51"/>
        <end position="153"/>
    </location>
</feature>